<dbReference type="OrthoDB" id="3243382at2"/>
<evidence type="ECO:0000313" key="2">
    <source>
        <dbReference type="Proteomes" id="UP000320806"/>
    </source>
</evidence>
<accession>A0A542EGY9</accession>
<evidence type="ECO:0000313" key="1">
    <source>
        <dbReference type="EMBL" id="TQJ14579.1"/>
    </source>
</evidence>
<reference evidence="1 2" key="1">
    <citation type="submission" date="2019-06" db="EMBL/GenBank/DDBJ databases">
        <title>Sequencing the genomes of 1000 actinobacteria strains.</title>
        <authorList>
            <person name="Klenk H.-P."/>
        </authorList>
    </citation>
    <scope>NUCLEOTIDE SEQUENCE [LARGE SCALE GENOMIC DNA]</scope>
    <source>
        <strain evidence="1 2">DSM 19828</strain>
    </source>
</reference>
<proteinExistence type="predicted"/>
<gene>
    <name evidence="1" type="ORF">FB459_2047</name>
</gene>
<protein>
    <submittedName>
        <fullName evidence="1">Uncharacterized protein</fullName>
    </submittedName>
</protein>
<dbReference type="Proteomes" id="UP000320806">
    <property type="component" value="Unassembled WGS sequence"/>
</dbReference>
<sequence length="488" mass="54676">MALTADGIYAPRDDDRTVTRLAPMPATLDHPTPQGHFGPYVPFADLPSRAPDQYRAGTRIDPMWSHLWDGPQTANWTSRADVARAIRGGHLRPRRKHEEMVTAIDPSTLWFGQGHRNRKRMLASALMWRTATTDQMAALAQVPALCGLTGSELNGTITQMVGSDLLNVGTLSHTLYDVPPLLRPTVMPKWKSQSRQLSYADWLAITAGRRVVLGSQFARHNLLTTELSLRAAEFTNLFAVLGELCGRVEELLPVQSRQMADSVWIRPDGFKIAVEMTSFANADLEAKIEAWANTLAKDETRSIAVVFVAARRPATHRQIVPRLSKAIARSALANVERITARVAQRMFWVDWTDWFGEGGLVSTHFPTLPVYGLKKDVVNPEITDPWRILHIGDPSRTPWKPPSQEYAELTAQQMLGTQMLLGQPFWMRDPTTEAELRKRLEVWMIRKVGGLQQPILQGDGHPDDAKAIAAWRPEPLKLPVTRWPPVDS</sequence>
<dbReference type="AlphaFoldDB" id="A0A542EGY9"/>
<dbReference type="EMBL" id="VFMO01000001">
    <property type="protein sequence ID" value="TQJ14579.1"/>
    <property type="molecule type" value="Genomic_DNA"/>
</dbReference>
<comment type="caution">
    <text evidence="1">The sequence shown here is derived from an EMBL/GenBank/DDBJ whole genome shotgun (WGS) entry which is preliminary data.</text>
</comment>
<name>A0A542EGY9_9MICO</name>
<organism evidence="1 2">
    <name type="scientific">Yimella lutea</name>
    <dbReference type="NCBI Taxonomy" id="587872"/>
    <lineage>
        <taxon>Bacteria</taxon>
        <taxon>Bacillati</taxon>
        <taxon>Actinomycetota</taxon>
        <taxon>Actinomycetes</taxon>
        <taxon>Micrococcales</taxon>
        <taxon>Dermacoccaceae</taxon>
        <taxon>Yimella</taxon>
    </lineage>
</organism>
<keyword evidence="2" id="KW-1185">Reference proteome</keyword>
<dbReference type="RefSeq" id="WP_141928376.1">
    <property type="nucleotide sequence ID" value="NZ_BAABCI010000003.1"/>
</dbReference>